<evidence type="ECO:0000256" key="1">
    <source>
        <dbReference type="ARBA" id="ARBA00004123"/>
    </source>
</evidence>
<evidence type="ECO:0000256" key="4">
    <source>
        <dbReference type="ARBA" id="ARBA00023242"/>
    </source>
</evidence>
<gene>
    <name evidence="9" type="ORF">PFICI_01897</name>
</gene>
<feature type="domain" description="Homeobox" evidence="8">
    <location>
        <begin position="62"/>
        <end position="122"/>
    </location>
</feature>
<dbReference type="eggNOG" id="ENOG502SDP0">
    <property type="taxonomic scope" value="Eukaryota"/>
</dbReference>
<dbReference type="CDD" id="cd00086">
    <property type="entry name" value="homeodomain"/>
    <property type="match status" value="1"/>
</dbReference>
<evidence type="ECO:0000313" key="10">
    <source>
        <dbReference type="Proteomes" id="UP000030651"/>
    </source>
</evidence>
<feature type="DNA-binding region" description="Homeobox" evidence="5">
    <location>
        <begin position="64"/>
        <end position="123"/>
    </location>
</feature>
<dbReference type="STRING" id="1229662.W3XQ01"/>
<evidence type="ECO:0000259" key="8">
    <source>
        <dbReference type="PROSITE" id="PS50071"/>
    </source>
</evidence>
<evidence type="ECO:0000256" key="7">
    <source>
        <dbReference type="SAM" id="MobiDB-lite"/>
    </source>
</evidence>
<dbReference type="OMA" id="KPDMDCV"/>
<dbReference type="PROSITE" id="PS00027">
    <property type="entry name" value="HOMEOBOX_1"/>
    <property type="match status" value="1"/>
</dbReference>
<accession>W3XQ01</accession>
<dbReference type="EMBL" id="KI912109">
    <property type="protein sequence ID" value="ETS88069.1"/>
    <property type="molecule type" value="Genomic_DNA"/>
</dbReference>
<keyword evidence="2 5" id="KW-0238">DNA-binding</keyword>
<keyword evidence="4 5" id="KW-0539">Nucleus</keyword>
<dbReference type="PROSITE" id="PS50071">
    <property type="entry name" value="HOMEOBOX_2"/>
    <property type="match status" value="1"/>
</dbReference>
<feature type="compositionally biased region" description="Polar residues" evidence="7">
    <location>
        <begin position="206"/>
        <end position="232"/>
    </location>
</feature>
<feature type="region of interest" description="Disordered" evidence="7">
    <location>
        <begin position="269"/>
        <end position="297"/>
    </location>
</feature>
<dbReference type="InterPro" id="IPR051775">
    <property type="entry name" value="Homeobox_domain"/>
</dbReference>
<dbReference type="KEGG" id="pfy:PFICI_01897"/>
<feature type="region of interest" description="Disordered" evidence="7">
    <location>
        <begin position="500"/>
        <end position="634"/>
    </location>
</feature>
<feature type="compositionally biased region" description="Basic and acidic residues" evidence="7">
    <location>
        <begin position="615"/>
        <end position="634"/>
    </location>
</feature>
<feature type="compositionally biased region" description="Acidic residues" evidence="7">
    <location>
        <begin position="598"/>
        <end position="607"/>
    </location>
</feature>
<dbReference type="InterPro" id="IPR017970">
    <property type="entry name" value="Homeobox_CS"/>
</dbReference>
<dbReference type="InterPro" id="IPR001356">
    <property type="entry name" value="HD"/>
</dbReference>
<dbReference type="InParanoid" id="W3XQ01"/>
<dbReference type="InterPro" id="IPR009057">
    <property type="entry name" value="Homeodomain-like_sf"/>
</dbReference>
<protein>
    <recommendedName>
        <fullName evidence="8">Homeobox domain-containing protein</fullName>
    </recommendedName>
</protein>
<keyword evidence="10" id="KW-1185">Reference proteome</keyword>
<feature type="region of interest" description="Disordered" evidence="7">
    <location>
        <begin position="1"/>
        <end position="91"/>
    </location>
</feature>
<proteinExistence type="predicted"/>
<reference evidence="10" key="1">
    <citation type="journal article" date="2015" name="BMC Genomics">
        <title>Genomic and transcriptomic analysis of the endophytic fungus Pestalotiopsis fici reveals its lifestyle and high potential for synthesis of natural products.</title>
        <authorList>
            <person name="Wang X."/>
            <person name="Zhang X."/>
            <person name="Liu L."/>
            <person name="Xiang M."/>
            <person name="Wang W."/>
            <person name="Sun X."/>
            <person name="Che Y."/>
            <person name="Guo L."/>
            <person name="Liu G."/>
            <person name="Guo L."/>
            <person name="Wang C."/>
            <person name="Yin W.B."/>
            <person name="Stadler M."/>
            <person name="Zhang X."/>
            <person name="Liu X."/>
        </authorList>
    </citation>
    <scope>NUCLEOTIDE SEQUENCE [LARGE SCALE GENOMIC DNA]</scope>
    <source>
        <strain evidence="10">W106-1 / CGMCC3.15140</strain>
    </source>
</reference>
<dbReference type="OrthoDB" id="6159439at2759"/>
<comment type="subcellular location">
    <subcellularLocation>
        <location evidence="1 5 6">Nucleus</location>
    </subcellularLocation>
</comment>
<dbReference type="GeneID" id="19266910"/>
<dbReference type="Proteomes" id="UP000030651">
    <property type="component" value="Unassembled WGS sequence"/>
</dbReference>
<dbReference type="AlphaFoldDB" id="W3XQ01"/>
<sequence length="651" mass="70282">MSSHVPSPTSSPASAVQDSSLLSQESIFRSSQTSNPDSSSLSLESSFQLDTSYTSQYEESQKHPKGKRKRTTTQDKAILEAAYNANPKPDKAARLDLVKRVSLNEKEVQIWFQNRRQNDRRKSRPLSPQEIAQLRFGGSLHMLSSDNPSFSAAEAIDAVEATRSADVAQHSPLPAYAASQEWPRGSLGDIVAAAESSRQDRRHSEPGSTRLSLPSSQNDRVASEGSALSQSLPGRVGYLSNRWHTNEPFSAPSSVERSRHEPLRLESLIGTGNSEANDSPRSTLSQSLPRPSKPSSQFRISLSLEGKAEIVDSLQSPPREIQSSSMISATLPPVRAPRILQRSKSALAGITLPPISALTANLPPQLPRGRSRDVSAWESCCDADTRDELTKLAENESSGSAVAAISLLRSSSQTSSLANLVHGHMPGHGNAPKPSSAKRNATPLGRRDLNNKKPKLARSSSSVARLQSIANAAALERPQRAFDEYEPANKYGKASLVEVLSPSGDSDKENWSPGKDANSMGRRRPLPRITAEAMSTINKGTNPRRPGPRLLDHSISMGSPKRMFLGGRSNTAPAPRLRGGKGSERSLVIFEDGGSDAAENDESEDEGGSAKKSRRSNDEVERFMRGEVSPSKKGDVDCVAGLLALSQGNWR</sequence>
<evidence type="ECO:0000313" key="9">
    <source>
        <dbReference type="EMBL" id="ETS88069.1"/>
    </source>
</evidence>
<dbReference type="PANTHER" id="PTHR24323">
    <property type="entry name" value="CEH-10 HOMEODOMAIN-CONTAINING HOMOLOG"/>
    <property type="match status" value="1"/>
</dbReference>
<dbReference type="GO" id="GO:0000976">
    <property type="term" value="F:transcription cis-regulatory region binding"/>
    <property type="evidence" value="ECO:0007669"/>
    <property type="project" value="TreeGrafter"/>
</dbReference>
<dbReference type="HOGENOM" id="CLU_033452_0_0_1"/>
<evidence type="ECO:0000256" key="3">
    <source>
        <dbReference type="ARBA" id="ARBA00023155"/>
    </source>
</evidence>
<feature type="region of interest" description="Disordered" evidence="7">
    <location>
        <begin position="194"/>
        <end position="233"/>
    </location>
</feature>
<feature type="compositionally biased region" description="Polar residues" evidence="7">
    <location>
        <begin position="47"/>
        <end position="58"/>
    </location>
</feature>
<dbReference type="Pfam" id="PF00046">
    <property type="entry name" value="Homeodomain"/>
    <property type="match status" value="1"/>
</dbReference>
<feature type="compositionally biased region" description="Polar residues" evidence="7">
    <location>
        <begin position="17"/>
        <end position="29"/>
    </location>
</feature>
<evidence type="ECO:0000256" key="6">
    <source>
        <dbReference type="RuleBase" id="RU000682"/>
    </source>
</evidence>
<dbReference type="GO" id="GO:0005634">
    <property type="term" value="C:nucleus"/>
    <property type="evidence" value="ECO:0007669"/>
    <property type="project" value="UniProtKB-SubCell"/>
</dbReference>
<feature type="compositionally biased region" description="Polar residues" evidence="7">
    <location>
        <begin position="270"/>
        <end position="297"/>
    </location>
</feature>
<evidence type="ECO:0000256" key="5">
    <source>
        <dbReference type="PROSITE-ProRule" id="PRU00108"/>
    </source>
</evidence>
<dbReference type="RefSeq" id="XP_007828669.1">
    <property type="nucleotide sequence ID" value="XM_007830478.1"/>
</dbReference>
<feature type="compositionally biased region" description="Low complexity" evidence="7">
    <location>
        <begin position="1"/>
        <end position="16"/>
    </location>
</feature>
<organism evidence="9 10">
    <name type="scientific">Pestalotiopsis fici (strain W106-1 / CGMCC3.15140)</name>
    <dbReference type="NCBI Taxonomy" id="1229662"/>
    <lineage>
        <taxon>Eukaryota</taxon>
        <taxon>Fungi</taxon>
        <taxon>Dikarya</taxon>
        <taxon>Ascomycota</taxon>
        <taxon>Pezizomycotina</taxon>
        <taxon>Sordariomycetes</taxon>
        <taxon>Xylariomycetidae</taxon>
        <taxon>Amphisphaeriales</taxon>
        <taxon>Sporocadaceae</taxon>
        <taxon>Pestalotiopsis</taxon>
    </lineage>
</organism>
<dbReference type="SUPFAM" id="SSF46689">
    <property type="entry name" value="Homeodomain-like"/>
    <property type="match status" value="1"/>
</dbReference>
<dbReference type="SMART" id="SM00389">
    <property type="entry name" value="HOX"/>
    <property type="match status" value="1"/>
</dbReference>
<name>W3XQ01_PESFW</name>
<dbReference type="GO" id="GO:0000981">
    <property type="term" value="F:DNA-binding transcription factor activity, RNA polymerase II-specific"/>
    <property type="evidence" value="ECO:0007669"/>
    <property type="project" value="InterPro"/>
</dbReference>
<dbReference type="PANTHER" id="PTHR24323:SF7">
    <property type="entry name" value="HOMEOBOX DOMAIN-CONTAINING PROTEIN"/>
    <property type="match status" value="1"/>
</dbReference>
<dbReference type="Gene3D" id="1.10.10.60">
    <property type="entry name" value="Homeodomain-like"/>
    <property type="match status" value="1"/>
</dbReference>
<feature type="region of interest" description="Disordered" evidence="7">
    <location>
        <begin position="419"/>
        <end position="463"/>
    </location>
</feature>
<keyword evidence="3 5" id="KW-0371">Homeobox</keyword>
<evidence type="ECO:0000256" key="2">
    <source>
        <dbReference type="ARBA" id="ARBA00023125"/>
    </source>
</evidence>
<feature type="compositionally biased region" description="Low complexity" evidence="7">
    <location>
        <begin position="30"/>
        <end position="46"/>
    </location>
</feature>